<dbReference type="Proteomes" id="UP001497623">
    <property type="component" value="Unassembled WGS sequence"/>
</dbReference>
<keyword evidence="2 3" id="KW-0040">ANK repeat</keyword>
<evidence type="ECO:0000313" key="6">
    <source>
        <dbReference type="Proteomes" id="UP001497623"/>
    </source>
</evidence>
<keyword evidence="4" id="KW-1133">Transmembrane helix</keyword>
<dbReference type="InterPro" id="IPR002110">
    <property type="entry name" value="Ankyrin_rpt"/>
</dbReference>
<dbReference type="PROSITE" id="PS50088">
    <property type="entry name" value="ANK_REPEAT"/>
    <property type="match status" value="6"/>
</dbReference>
<feature type="non-terminal residue" evidence="5">
    <location>
        <position position="1"/>
    </location>
</feature>
<feature type="repeat" description="ANK" evidence="3">
    <location>
        <begin position="195"/>
        <end position="227"/>
    </location>
</feature>
<evidence type="ECO:0008006" key="7">
    <source>
        <dbReference type="Google" id="ProtNLM"/>
    </source>
</evidence>
<feature type="repeat" description="ANK" evidence="3">
    <location>
        <begin position="95"/>
        <end position="127"/>
    </location>
</feature>
<feature type="transmembrane region" description="Helical" evidence="4">
    <location>
        <begin position="885"/>
        <end position="911"/>
    </location>
</feature>
<sequence length="1107" mass="126708">NRMKIPLEEIPLSVQSVSIDLSPNNESKFLIPDIDDQKLLELSVEQDDVEKCLLYLRWEGAQTENLLHIAAKKGSINVFACLLSYGIDVNTVNKKGKTPLHYAAQSKDEKILEMIIDKGGKLDIDDKYGRIPLHNAAISGSKISCELLVQNDSTKTHANKKDKTGKTPLIMAAEAGYFHCCRVMENANLNMQDNVGKSALYCACEKGQLKTIIWLLKHEANIELADKKGYTPIIAAARGGHKKCLETLHTKGANIMHISKTNKNILHYAAENKSEACLEYCINIEELRKSENINKKDKFRNTPIMYALQKEAEKCVLMLLDAGASKVMGISAAKGESPLHLAAKQGFFSVCRTLLEDSDLRIDQRNHDGNTALHFAAKFGSAGLCKLLLDKKASYDIRNKNGEIPLHVAAKHNQISSLRCLSAAHRQMLRHRDNNGNTALHIVAASGKTDGCKVIVSYNLKTLIDTDKKGRYPFQVAYNKGHFEIFRFLLRNIQIKTLSDSHKKVLNTTIHRYMHEALKTADEDESGHIVSNIEVEDEEDETNDKQMLLKNKTDSKEVPKIEMKKNKKNQRIIAEAVIHTDWWEEAFNDHDCKQCDNFKNLVEQHKDLAFIVQEKCIREGQTSIEYDFRIYEGIAPSEDDWYSIDGWRNKHPLYVMMKQKMDSLLMHRLSRMWLLRKWKNYMRYIYFTLLAIQVIYVISLSLILIFAWTWDHLKRNCNITMEQFCTLVKDIHPHHLESQVVLFDENATILDILYSKVSSNITSSLGDVNNSTFMTETEVTVNGNSTEEEFGGLDGINAHSFLNCTEHFREHIAFRHGLLGCLVLIFIIKGLLEVNSIIRLRQHYFNSVDHAFNWAQTVLAIPLIIPTNVCSGQMMVLDPLAWTSGIMALLLAWIFLINTFNSIPVMSAFMPVSRMFMANFLKLLFYFGMWISVFALIFYLILFDHPAFSTWPQAAIKTVVWMLGDLGYDDVFIETFPYYRIISNIFFLLFLMTMAIFISNLAVNTSSDAIEEFRNRAKAHHVSNCVRLFFYYDICFPWFKRRFILDVYEFSMKNDPTGADSKSAWLLVDTEKKKATETETLQKEVEELKGMVKLLLDRQNIDITPFT</sequence>
<organism evidence="5 6">
    <name type="scientific">Meganyctiphanes norvegica</name>
    <name type="common">Northern krill</name>
    <name type="synonym">Thysanopoda norvegica</name>
    <dbReference type="NCBI Taxonomy" id="48144"/>
    <lineage>
        <taxon>Eukaryota</taxon>
        <taxon>Metazoa</taxon>
        <taxon>Ecdysozoa</taxon>
        <taxon>Arthropoda</taxon>
        <taxon>Crustacea</taxon>
        <taxon>Multicrustacea</taxon>
        <taxon>Malacostraca</taxon>
        <taxon>Eumalacostraca</taxon>
        <taxon>Eucarida</taxon>
        <taxon>Euphausiacea</taxon>
        <taxon>Euphausiidae</taxon>
        <taxon>Meganyctiphanes</taxon>
    </lineage>
</organism>
<dbReference type="EMBL" id="CAXKWB010000582">
    <property type="protein sequence ID" value="CAL4061279.1"/>
    <property type="molecule type" value="Genomic_DNA"/>
</dbReference>
<dbReference type="SMART" id="SM00248">
    <property type="entry name" value="ANK"/>
    <property type="match status" value="13"/>
</dbReference>
<feature type="transmembrane region" description="Helical" evidence="4">
    <location>
        <begin position="981"/>
        <end position="1003"/>
    </location>
</feature>
<dbReference type="PROSITE" id="PS50297">
    <property type="entry name" value="ANK_REP_REGION"/>
    <property type="match status" value="5"/>
</dbReference>
<feature type="repeat" description="ANK" evidence="3">
    <location>
        <begin position="334"/>
        <end position="356"/>
    </location>
</feature>
<name>A0AAV2PQ29_MEGNR</name>
<comment type="caution">
    <text evidence="5">The sequence shown here is derived from an EMBL/GenBank/DDBJ whole genome shotgun (WGS) entry which is preliminary data.</text>
</comment>
<keyword evidence="1" id="KW-0677">Repeat</keyword>
<dbReference type="PANTHER" id="PTHR24161">
    <property type="entry name" value="ANK_REP_REGION DOMAIN-CONTAINING PROTEIN-RELATED"/>
    <property type="match status" value="1"/>
</dbReference>
<feature type="repeat" description="ANK" evidence="3">
    <location>
        <begin position="368"/>
        <end position="400"/>
    </location>
</feature>
<feature type="transmembrane region" description="Helical" evidence="4">
    <location>
        <begin position="684"/>
        <end position="710"/>
    </location>
</feature>
<feature type="repeat" description="ANK" evidence="3">
    <location>
        <begin position="62"/>
        <end position="94"/>
    </location>
</feature>
<gene>
    <name evidence="5" type="ORF">MNOR_LOCUS2029</name>
</gene>
<dbReference type="InterPro" id="IPR036770">
    <property type="entry name" value="Ankyrin_rpt-contain_sf"/>
</dbReference>
<feature type="repeat" description="ANK" evidence="3">
    <location>
        <begin position="228"/>
        <end position="260"/>
    </location>
</feature>
<feature type="transmembrane region" description="Helical" evidence="4">
    <location>
        <begin position="923"/>
        <end position="942"/>
    </location>
</feature>
<evidence type="ECO:0000256" key="2">
    <source>
        <dbReference type="ARBA" id="ARBA00023043"/>
    </source>
</evidence>
<feature type="transmembrane region" description="Helical" evidence="4">
    <location>
        <begin position="812"/>
        <end position="832"/>
    </location>
</feature>
<dbReference type="AlphaFoldDB" id="A0AAV2PQ29"/>
<evidence type="ECO:0000256" key="3">
    <source>
        <dbReference type="PROSITE-ProRule" id="PRU00023"/>
    </source>
</evidence>
<keyword evidence="6" id="KW-1185">Reference proteome</keyword>
<evidence type="ECO:0000313" key="5">
    <source>
        <dbReference type="EMBL" id="CAL4061279.1"/>
    </source>
</evidence>
<evidence type="ECO:0000256" key="1">
    <source>
        <dbReference type="ARBA" id="ARBA00022737"/>
    </source>
</evidence>
<dbReference type="SUPFAM" id="SSF48403">
    <property type="entry name" value="Ankyrin repeat"/>
    <property type="match status" value="2"/>
</dbReference>
<dbReference type="Gene3D" id="1.25.40.20">
    <property type="entry name" value="Ankyrin repeat-containing domain"/>
    <property type="match status" value="3"/>
</dbReference>
<accession>A0AAV2PQ29</accession>
<reference evidence="5 6" key="1">
    <citation type="submission" date="2024-05" db="EMBL/GenBank/DDBJ databases">
        <authorList>
            <person name="Wallberg A."/>
        </authorList>
    </citation>
    <scope>NUCLEOTIDE SEQUENCE [LARGE SCALE GENOMIC DNA]</scope>
</reference>
<proteinExistence type="predicted"/>
<dbReference type="Pfam" id="PF12796">
    <property type="entry name" value="Ank_2"/>
    <property type="match status" value="4"/>
</dbReference>
<keyword evidence="4" id="KW-0472">Membrane</keyword>
<keyword evidence="4" id="KW-0812">Transmembrane</keyword>
<evidence type="ECO:0000256" key="4">
    <source>
        <dbReference type="SAM" id="Phobius"/>
    </source>
</evidence>
<dbReference type="PANTHER" id="PTHR24161:SF85">
    <property type="entry name" value="PALMITOYLTRANSFERASE HIP14"/>
    <property type="match status" value="1"/>
</dbReference>
<protein>
    <recommendedName>
        <fullName evidence="7">Transient receptor potential cation channel subfamily A member 1</fullName>
    </recommendedName>
</protein>